<protein>
    <submittedName>
        <fullName evidence="1">Uncharacterized protein</fullName>
    </submittedName>
</protein>
<sequence>MDEATLQHLATSINALEAHAVEAALVHPDDSDFWPAFAAHAEPIEDCAARAGDDAHEYARVQIEEILIRLGKVDPAHRQVWSGGGS</sequence>
<name>A0AAU8MTL4_9GAMM</name>
<proteinExistence type="predicted"/>
<dbReference type="AlphaFoldDB" id="A0AAU8MTL4"/>
<dbReference type="RefSeq" id="WP_363797432.1">
    <property type="nucleotide sequence ID" value="NZ_CP159925.1"/>
</dbReference>
<accession>A0AAU8MTL4</accession>
<gene>
    <name evidence="1" type="ORF">ABU614_19765</name>
</gene>
<organism evidence="1">
    <name type="scientific">Lysobacter firmicutimachus</name>
    <dbReference type="NCBI Taxonomy" id="1792846"/>
    <lineage>
        <taxon>Bacteria</taxon>
        <taxon>Pseudomonadati</taxon>
        <taxon>Pseudomonadota</taxon>
        <taxon>Gammaproteobacteria</taxon>
        <taxon>Lysobacterales</taxon>
        <taxon>Lysobacteraceae</taxon>
        <taxon>Lysobacter</taxon>
    </lineage>
</organism>
<reference evidence="1" key="1">
    <citation type="submission" date="2024-06" db="EMBL/GenBank/DDBJ databases">
        <authorList>
            <person name="Li S."/>
        </authorList>
    </citation>
    <scope>NUCLEOTIDE SEQUENCE</scope>
    <source>
        <strain evidence="1">SR10</strain>
    </source>
</reference>
<evidence type="ECO:0000313" key="1">
    <source>
        <dbReference type="EMBL" id="XCO74588.1"/>
    </source>
</evidence>
<dbReference type="EMBL" id="CP159925">
    <property type="protein sequence ID" value="XCO74588.1"/>
    <property type="molecule type" value="Genomic_DNA"/>
</dbReference>